<dbReference type="SMR" id="A0A1J6IKC5"/>
<gene>
    <name evidence="2" type="ORF">A4A49_21849</name>
</gene>
<dbReference type="STRING" id="49451.A0A1J6IKC5"/>
<dbReference type="SUPFAM" id="SSF52402">
    <property type="entry name" value="Adenine nucleotide alpha hydrolases-like"/>
    <property type="match status" value="1"/>
</dbReference>
<name>A0A1J6IKC5_NICAT</name>
<accession>A0A1J6IKC5</accession>
<proteinExistence type="predicted"/>
<dbReference type="Gramene" id="OIT05294">
    <property type="protein sequence ID" value="OIT05294"/>
    <property type="gene ID" value="A4A49_21849"/>
</dbReference>
<protein>
    <recommendedName>
        <fullName evidence="1">UspA domain-containing protein</fullName>
    </recommendedName>
</protein>
<organism evidence="2 3">
    <name type="scientific">Nicotiana attenuata</name>
    <name type="common">Coyote tobacco</name>
    <dbReference type="NCBI Taxonomy" id="49451"/>
    <lineage>
        <taxon>Eukaryota</taxon>
        <taxon>Viridiplantae</taxon>
        <taxon>Streptophyta</taxon>
        <taxon>Embryophyta</taxon>
        <taxon>Tracheophyta</taxon>
        <taxon>Spermatophyta</taxon>
        <taxon>Magnoliopsida</taxon>
        <taxon>eudicotyledons</taxon>
        <taxon>Gunneridae</taxon>
        <taxon>Pentapetalae</taxon>
        <taxon>asterids</taxon>
        <taxon>lamiids</taxon>
        <taxon>Solanales</taxon>
        <taxon>Solanaceae</taxon>
        <taxon>Nicotianoideae</taxon>
        <taxon>Nicotianeae</taxon>
        <taxon>Nicotiana</taxon>
    </lineage>
</organism>
<keyword evidence="3" id="KW-1185">Reference proteome</keyword>
<sequence>MNMDVRKIVVIVEDLEVSRTALQWALHNFLRYGDLVTLLHVFPNLKSRSNNKRLRNLRLKGFQLALSFQDLCNNYPNTKTEIVVAEGDSDGGKIAAVVREIGASALVVGLHDHSFLYRMAMAQNNIASNLNCKVLAIKQPTPLTTTRKRTTISLPVSSTNMDFSQIEIASLSVPEVGPPRIPYQVCPDPHAIIWRTGRSRRWTRRD</sequence>
<dbReference type="AlphaFoldDB" id="A0A1J6IKC5"/>
<comment type="caution">
    <text evidence="2">The sequence shown here is derived from an EMBL/GenBank/DDBJ whole genome shotgun (WGS) entry which is preliminary data.</text>
</comment>
<dbReference type="EMBL" id="MJEQ01037185">
    <property type="protein sequence ID" value="OIT05294.1"/>
    <property type="molecule type" value="Genomic_DNA"/>
</dbReference>
<dbReference type="Pfam" id="PF00582">
    <property type="entry name" value="Usp"/>
    <property type="match status" value="1"/>
</dbReference>
<evidence type="ECO:0000313" key="3">
    <source>
        <dbReference type="Proteomes" id="UP000187609"/>
    </source>
</evidence>
<dbReference type="PANTHER" id="PTHR47848">
    <property type="entry name" value="ADENINE NUCLEOTIDE ALPHA HYDROLASES-LIKE SUPERFAMILY PROTEIN"/>
    <property type="match status" value="1"/>
</dbReference>
<dbReference type="PANTHER" id="PTHR47848:SF1">
    <property type="entry name" value="ADENINE NUCLEOTIDE ALPHA HYDROLASES-LIKE SUPERFAMILY PROTEIN"/>
    <property type="match status" value="1"/>
</dbReference>
<dbReference type="OMA" id="HDNIANC"/>
<dbReference type="KEGG" id="nau:109224033"/>
<dbReference type="InterPro" id="IPR006016">
    <property type="entry name" value="UspA"/>
</dbReference>
<dbReference type="InterPro" id="IPR014729">
    <property type="entry name" value="Rossmann-like_a/b/a_fold"/>
</dbReference>
<evidence type="ECO:0000313" key="2">
    <source>
        <dbReference type="EMBL" id="OIT05294.1"/>
    </source>
</evidence>
<evidence type="ECO:0000259" key="1">
    <source>
        <dbReference type="Pfam" id="PF00582"/>
    </source>
</evidence>
<dbReference type="OrthoDB" id="1901889at2759"/>
<reference evidence="2" key="1">
    <citation type="submission" date="2016-11" db="EMBL/GenBank/DDBJ databases">
        <title>The genome of Nicotiana attenuata.</title>
        <authorList>
            <person name="Xu S."/>
            <person name="Brockmoeller T."/>
            <person name="Gaquerel E."/>
            <person name="Navarro A."/>
            <person name="Kuhl H."/>
            <person name="Gase K."/>
            <person name="Ling Z."/>
            <person name="Zhou W."/>
            <person name="Kreitzer C."/>
            <person name="Stanke M."/>
            <person name="Tang H."/>
            <person name="Lyons E."/>
            <person name="Pandey P."/>
            <person name="Pandey S.P."/>
            <person name="Timmermann B."/>
            <person name="Baldwin I.T."/>
        </authorList>
    </citation>
    <scope>NUCLEOTIDE SEQUENCE [LARGE SCALE GENOMIC DNA]</scope>
    <source>
        <strain evidence="2">UT</strain>
    </source>
</reference>
<dbReference type="Proteomes" id="UP000187609">
    <property type="component" value="Unassembled WGS sequence"/>
</dbReference>
<feature type="domain" description="UspA" evidence="1">
    <location>
        <begin position="6"/>
        <end position="138"/>
    </location>
</feature>
<dbReference type="Gene3D" id="3.40.50.620">
    <property type="entry name" value="HUPs"/>
    <property type="match status" value="1"/>
</dbReference>